<protein>
    <recommendedName>
        <fullName evidence="1">Protein SlyX homolog</fullName>
    </recommendedName>
</protein>
<dbReference type="Proteomes" id="UP000838100">
    <property type="component" value="Unassembled WGS sequence"/>
</dbReference>
<accession>A0ABM9ACY5</accession>
<proteinExistence type="inferred from homology"/>
<dbReference type="PANTHER" id="PTHR36508">
    <property type="entry name" value="PROTEIN SLYX"/>
    <property type="match status" value="1"/>
</dbReference>
<name>A0ABM9ACY5_9GAMM</name>
<evidence type="ECO:0000256" key="2">
    <source>
        <dbReference type="SAM" id="Coils"/>
    </source>
</evidence>
<comment type="similarity">
    <text evidence="1">Belongs to the SlyX family.</text>
</comment>
<dbReference type="Gene3D" id="1.20.5.300">
    <property type="match status" value="1"/>
</dbReference>
<dbReference type="EMBL" id="CAKLPX010000001">
    <property type="protein sequence ID" value="CAH0990820.1"/>
    <property type="molecule type" value="Genomic_DNA"/>
</dbReference>
<dbReference type="InterPro" id="IPR007236">
    <property type="entry name" value="SlyX"/>
</dbReference>
<keyword evidence="4" id="KW-1185">Reference proteome</keyword>
<dbReference type="Pfam" id="PF04102">
    <property type="entry name" value="SlyX"/>
    <property type="match status" value="1"/>
</dbReference>
<gene>
    <name evidence="1 3" type="primary">slyX</name>
    <name evidence="3" type="ORF">SIN8267_00920</name>
</gene>
<evidence type="ECO:0000313" key="4">
    <source>
        <dbReference type="Proteomes" id="UP000838100"/>
    </source>
</evidence>
<organism evidence="3 4">
    <name type="scientific">Sinobacterium norvegicum</name>
    <dbReference type="NCBI Taxonomy" id="1641715"/>
    <lineage>
        <taxon>Bacteria</taxon>
        <taxon>Pseudomonadati</taxon>
        <taxon>Pseudomonadota</taxon>
        <taxon>Gammaproteobacteria</taxon>
        <taxon>Cellvibrionales</taxon>
        <taxon>Spongiibacteraceae</taxon>
        <taxon>Sinobacterium</taxon>
    </lineage>
</organism>
<evidence type="ECO:0000313" key="3">
    <source>
        <dbReference type="EMBL" id="CAH0990820.1"/>
    </source>
</evidence>
<evidence type="ECO:0000256" key="1">
    <source>
        <dbReference type="HAMAP-Rule" id="MF_00715"/>
    </source>
</evidence>
<dbReference type="RefSeq" id="WP_237443490.1">
    <property type="nucleotide sequence ID" value="NZ_CAKLPX010000001.1"/>
</dbReference>
<feature type="coiled-coil region" evidence="2">
    <location>
        <begin position="5"/>
        <end position="46"/>
    </location>
</feature>
<reference evidence="3" key="1">
    <citation type="submission" date="2021-12" db="EMBL/GenBank/DDBJ databases">
        <authorList>
            <person name="Rodrigo-Torres L."/>
            <person name="Arahal R. D."/>
            <person name="Lucena T."/>
        </authorList>
    </citation>
    <scope>NUCLEOTIDE SEQUENCE</scope>
    <source>
        <strain evidence="3">CECT 8267</strain>
    </source>
</reference>
<dbReference type="PANTHER" id="PTHR36508:SF1">
    <property type="entry name" value="PROTEIN SLYX"/>
    <property type="match status" value="1"/>
</dbReference>
<comment type="caution">
    <text evidence="3">The sequence shown here is derived from an EMBL/GenBank/DDBJ whole genome shotgun (WGS) entry which is preliminary data.</text>
</comment>
<keyword evidence="2" id="KW-0175">Coiled coil</keyword>
<dbReference type="HAMAP" id="MF_00715">
    <property type="entry name" value="SlyX"/>
    <property type="match status" value="1"/>
</dbReference>
<sequence length="73" mass="8624">MEKKIEFLEEQIIDLQTRVLFQEDTLQELDDIITKQQRQIDALERYCRLLKDSVEGMKSGEEGEVSNDPPPHY</sequence>